<accession>A0AA86GJN1</accession>
<dbReference type="PANTHER" id="PTHR23020:SF41">
    <property type="entry name" value="AMINOGLYCOSIDE PHOSPHOTRANSFERASE DOMAIN-CONTAINING PROTEIN"/>
    <property type="match status" value="1"/>
</dbReference>
<evidence type="ECO:0000313" key="3">
    <source>
        <dbReference type="Proteomes" id="UP000058599"/>
    </source>
</evidence>
<organism evidence="2 3">
    <name type="scientific">Sphingopyxis granuli</name>
    <dbReference type="NCBI Taxonomy" id="267128"/>
    <lineage>
        <taxon>Bacteria</taxon>
        <taxon>Pseudomonadati</taxon>
        <taxon>Pseudomonadota</taxon>
        <taxon>Alphaproteobacteria</taxon>
        <taxon>Sphingomonadales</taxon>
        <taxon>Sphingomonadaceae</taxon>
        <taxon>Sphingopyxis</taxon>
    </lineage>
</organism>
<name>A0AA86GJN1_9SPHN</name>
<gene>
    <name evidence="2" type="ORF">SGRAN_1058</name>
</gene>
<dbReference type="Pfam" id="PF01636">
    <property type="entry name" value="APH"/>
    <property type="match status" value="1"/>
</dbReference>
<protein>
    <submittedName>
        <fullName evidence="2">Aminoglycoside phosphotransferase</fullName>
    </submittedName>
</protein>
<proteinExistence type="predicted"/>
<feature type="domain" description="Aminoglycoside phosphotransferase" evidence="1">
    <location>
        <begin position="95"/>
        <end position="300"/>
    </location>
</feature>
<dbReference type="EMBL" id="CP012199">
    <property type="protein sequence ID" value="AMG73451.1"/>
    <property type="molecule type" value="Genomic_DNA"/>
</dbReference>
<sequence length="361" mass="39790">MIFKDGQMAGFALPKTLDDFTADWMQQALRTHAPAARVHAAKPTLVIQGTGTKMLMEIVAEGGTPDRPLPASVCVKGAYSPNSEYLMPRGRYINEAVFYKSLQPELGMRCPQAFFAEFDASGQSVIVMEDLTLRDIHFNLATETVAIDAVRSGLRQLAKIHAKWWNGAFLDTIASLGPALPGGGHEARQREPATWAKIMTLPRAAQLPVFARDVARMGAALDRLRQSHLTEPFCLLHGDPHIGNTYIDEEGALGFYDWQTLARGSWAHDVNYLVGSTLSIDDRRHCERDLLQDYLTELHALGGPAIALQTAWEDYILHDAYGLFFWTVNPVEMQSEENNIAVAERFAAAAADHDCLGALGV</sequence>
<dbReference type="InterPro" id="IPR052961">
    <property type="entry name" value="Oxido-Kinase-like_Enzymes"/>
</dbReference>
<dbReference type="SUPFAM" id="SSF56112">
    <property type="entry name" value="Protein kinase-like (PK-like)"/>
    <property type="match status" value="1"/>
</dbReference>
<reference evidence="2 3" key="1">
    <citation type="journal article" date="2016" name="BMC Genomics">
        <title>Genomic analysis of the nitrate-respiring Sphingopyxis granuli (formerly Sphingomonas macrogoltabida) strain TFA.</title>
        <authorList>
            <person name="Garcia-Romero I."/>
            <person name="Perez-Pulido A.J."/>
            <person name="Gonzalez-Flores Y.E."/>
            <person name="Reyes-Ramirez F."/>
            <person name="Santero E."/>
            <person name="Floriano B."/>
        </authorList>
    </citation>
    <scope>NUCLEOTIDE SEQUENCE [LARGE SCALE GENOMIC DNA]</scope>
    <source>
        <strain evidence="2 3">TFA</strain>
    </source>
</reference>
<dbReference type="AlphaFoldDB" id="A0AA86GJN1"/>
<dbReference type="KEGG" id="sgi:SGRAN_1058"/>
<dbReference type="PANTHER" id="PTHR23020">
    <property type="entry name" value="UNCHARACTERIZED NUCLEAR HORMONE RECEPTOR-RELATED"/>
    <property type="match status" value="1"/>
</dbReference>
<dbReference type="Proteomes" id="UP000058599">
    <property type="component" value="Chromosome"/>
</dbReference>
<dbReference type="Gene3D" id="3.90.1200.10">
    <property type="match status" value="1"/>
</dbReference>
<keyword evidence="3" id="KW-1185">Reference proteome</keyword>
<evidence type="ECO:0000259" key="1">
    <source>
        <dbReference type="Pfam" id="PF01636"/>
    </source>
</evidence>
<dbReference type="InterPro" id="IPR011009">
    <property type="entry name" value="Kinase-like_dom_sf"/>
</dbReference>
<dbReference type="InterPro" id="IPR002575">
    <property type="entry name" value="Aminoglycoside_PTrfase"/>
</dbReference>
<evidence type="ECO:0000313" key="2">
    <source>
        <dbReference type="EMBL" id="AMG73451.1"/>
    </source>
</evidence>